<reference evidence="1" key="1">
    <citation type="submission" date="2023-12" db="EMBL/GenBank/DDBJ databases">
        <title>Genome assembly of Anisodus tanguticus.</title>
        <authorList>
            <person name="Wang Y.-J."/>
        </authorList>
    </citation>
    <scope>NUCLEOTIDE SEQUENCE</scope>
    <source>
        <strain evidence="1">KB-2021</strain>
        <tissue evidence="1">Leaf</tissue>
    </source>
</reference>
<keyword evidence="2" id="KW-1185">Reference proteome</keyword>
<name>A0AAE1RJ46_9SOLA</name>
<dbReference type="AlphaFoldDB" id="A0AAE1RJ46"/>
<comment type="caution">
    <text evidence="1">The sequence shown here is derived from an EMBL/GenBank/DDBJ whole genome shotgun (WGS) entry which is preliminary data.</text>
</comment>
<accession>A0AAE1RJ46</accession>
<proteinExistence type="predicted"/>
<gene>
    <name evidence="1" type="ORF">RND71_028818</name>
</gene>
<evidence type="ECO:0000313" key="1">
    <source>
        <dbReference type="EMBL" id="KAK4353300.1"/>
    </source>
</evidence>
<dbReference type="EMBL" id="JAVYJV010000015">
    <property type="protein sequence ID" value="KAK4353300.1"/>
    <property type="molecule type" value="Genomic_DNA"/>
</dbReference>
<sequence>MNRMWDSIFQVITLYQASLPADAIARAKQFVAMTSGGLERRGKMNTTENEFLVFV</sequence>
<protein>
    <submittedName>
        <fullName evidence="1">Uncharacterized protein</fullName>
    </submittedName>
</protein>
<evidence type="ECO:0000313" key="2">
    <source>
        <dbReference type="Proteomes" id="UP001291623"/>
    </source>
</evidence>
<organism evidence="1 2">
    <name type="scientific">Anisodus tanguticus</name>
    <dbReference type="NCBI Taxonomy" id="243964"/>
    <lineage>
        <taxon>Eukaryota</taxon>
        <taxon>Viridiplantae</taxon>
        <taxon>Streptophyta</taxon>
        <taxon>Embryophyta</taxon>
        <taxon>Tracheophyta</taxon>
        <taxon>Spermatophyta</taxon>
        <taxon>Magnoliopsida</taxon>
        <taxon>eudicotyledons</taxon>
        <taxon>Gunneridae</taxon>
        <taxon>Pentapetalae</taxon>
        <taxon>asterids</taxon>
        <taxon>lamiids</taxon>
        <taxon>Solanales</taxon>
        <taxon>Solanaceae</taxon>
        <taxon>Solanoideae</taxon>
        <taxon>Hyoscyameae</taxon>
        <taxon>Anisodus</taxon>
    </lineage>
</organism>
<dbReference type="Proteomes" id="UP001291623">
    <property type="component" value="Unassembled WGS sequence"/>
</dbReference>